<dbReference type="PaxDb" id="4081-Solyc12g062160.1.1"/>
<dbReference type="GeneID" id="104645174"/>
<dbReference type="AlphaFoldDB" id="A0A3Q7JBI2"/>
<sequence>MNEVGKDEYLCISFNNYGLVPDIAAKISDECQAEENNSEEDFEFSLASENSDKSIAKFIYDTPTKFQQPIFPLFNRDLLLSDSDLNDIDKSTPLKKLYLEKNKSLEETIPATSYCMRKSKISEPSPRKWNKSKSTGFGPRIRDLLWRSNSGGKEKDNFLFLTRKAKSKNSNEVWKTDGKLLKETKNSRGEKGLPAAESTHRIFCYLYG</sequence>
<accession>A0A3Q7JBI2</accession>
<dbReference type="InterPro" id="IPR012442">
    <property type="entry name" value="DUF1645_plant"/>
</dbReference>
<dbReference type="Gramene" id="Solyc12g062160.1.1">
    <property type="protein sequence ID" value="Solyc12g062160.1.1.1"/>
    <property type="gene ID" value="Solyc12g062160.1"/>
</dbReference>
<protein>
    <submittedName>
        <fullName evidence="1">Uncharacterized protein</fullName>
    </submittedName>
</protein>
<dbReference type="OMA" id="THRIFCY"/>
<dbReference type="EnsemblPlants" id="Solyc12g062160.1.1">
    <property type="protein sequence ID" value="Solyc12g062160.1.1.1"/>
    <property type="gene ID" value="Solyc12g062160.1"/>
</dbReference>
<reference evidence="1" key="1">
    <citation type="journal article" date="2012" name="Nature">
        <title>The tomato genome sequence provides insights into fleshy fruit evolution.</title>
        <authorList>
            <consortium name="Tomato Genome Consortium"/>
        </authorList>
    </citation>
    <scope>NUCLEOTIDE SEQUENCE [LARGE SCALE GENOMIC DNA]</scope>
    <source>
        <strain evidence="1">cv. Heinz 1706</strain>
    </source>
</reference>
<name>A0A3Q7JBI2_SOLLC</name>
<dbReference type="Pfam" id="PF07816">
    <property type="entry name" value="DUF1645"/>
    <property type="match status" value="1"/>
</dbReference>
<organism evidence="1">
    <name type="scientific">Solanum lycopersicum</name>
    <name type="common">Tomato</name>
    <name type="synonym">Lycopersicon esculentum</name>
    <dbReference type="NCBI Taxonomy" id="4081"/>
    <lineage>
        <taxon>Eukaryota</taxon>
        <taxon>Viridiplantae</taxon>
        <taxon>Streptophyta</taxon>
        <taxon>Embryophyta</taxon>
        <taxon>Tracheophyta</taxon>
        <taxon>Spermatophyta</taxon>
        <taxon>Magnoliopsida</taxon>
        <taxon>eudicotyledons</taxon>
        <taxon>Gunneridae</taxon>
        <taxon>Pentapetalae</taxon>
        <taxon>asterids</taxon>
        <taxon>lamiids</taxon>
        <taxon>Solanales</taxon>
        <taxon>Solanaceae</taxon>
        <taxon>Solanoideae</taxon>
        <taxon>Solaneae</taxon>
        <taxon>Solanum</taxon>
        <taxon>Solanum subgen. Lycopersicon</taxon>
    </lineage>
</organism>
<dbReference type="KEGG" id="sly:104645174"/>
<reference evidence="1" key="2">
    <citation type="submission" date="2019-01" db="UniProtKB">
        <authorList>
            <consortium name="EnsemblPlants"/>
        </authorList>
    </citation>
    <scope>IDENTIFICATION</scope>
    <source>
        <strain evidence="1">cv. Heinz 1706</strain>
    </source>
</reference>
<proteinExistence type="predicted"/>
<evidence type="ECO:0000313" key="2">
    <source>
        <dbReference type="Proteomes" id="UP000004994"/>
    </source>
</evidence>
<dbReference type="OrthoDB" id="1111059at2759"/>
<dbReference type="Proteomes" id="UP000004994">
    <property type="component" value="Chromosome 12"/>
</dbReference>
<gene>
    <name evidence="1" type="primary">LOC104645174</name>
</gene>
<dbReference type="InParanoid" id="A0A3Q7JBI2"/>
<evidence type="ECO:0000313" key="1">
    <source>
        <dbReference type="EnsemblPlants" id="Solyc12g062160.1.1.1"/>
    </source>
</evidence>
<keyword evidence="2" id="KW-1185">Reference proteome</keyword>
<dbReference type="RefSeq" id="XP_010314561.1">
    <property type="nucleotide sequence ID" value="XM_010316259.4"/>
</dbReference>